<accession>A0ABR5R805</accession>
<proteinExistence type="predicted"/>
<dbReference type="EMBL" id="LNYN01000042">
    <property type="protein sequence ID" value="KTD30703.1"/>
    <property type="molecule type" value="Genomic_DNA"/>
</dbReference>
<sequence>DRATLQEIPRYARKDVTFLMGQPWSSFHGTRISIKMTSAIKYINFLPDLHSRGKQQSLAQATPTIS</sequence>
<feature type="non-terminal residue" evidence="1">
    <location>
        <position position="1"/>
    </location>
</feature>
<evidence type="ECO:0000313" key="1">
    <source>
        <dbReference type="EMBL" id="KTD30703.1"/>
    </source>
</evidence>
<dbReference type="RefSeq" id="WP_058389016.1">
    <property type="nucleotide sequence ID" value="NZ_LNYN01000042.1"/>
</dbReference>
<protein>
    <submittedName>
        <fullName evidence="1">Uncharacterized protein</fullName>
    </submittedName>
</protein>
<dbReference type="Proteomes" id="UP000054985">
    <property type="component" value="Unassembled WGS sequence"/>
</dbReference>
<reference evidence="1 2" key="1">
    <citation type="submission" date="2015-11" db="EMBL/GenBank/DDBJ databases">
        <title>Genomic analysis of 38 Legionella species identifies large and diverse effector repertoires.</title>
        <authorList>
            <person name="Burstein D."/>
            <person name="Amaro F."/>
            <person name="Zusman T."/>
            <person name="Lifshitz Z."/>
            <person name="Cohen O."/>
            <person name="Gilbert J.A."/>
            <person name="Pupko T."/>
            <person name="Shuman H.A."/>
            <person name="Segal G."/>
        </authorList>
    </citation>
    <scope>NUCLEOTIDE SEQUENCE [LARGE SCALE GENOMIC DNA]</scope>
    <source>
        <strain evidence="1 2">ATCC 43877</strain>
    </source>
</reference>
<organism evidence="1 2">
    <name type="scientific">Legionella moravica</name>
    <dbReference type="NCBI Taxonomy" id="39962"/>
    <lineage>
        <taxon>Bacteria</taxon>
        <taxon>Pseudomonadati</taxon>
        <taxon>Pseudomonadota</taxon>
        <taxon>Gammaproteobacteria</taxon>
        <taxon>Legionellales</taxon>
        <taxon>Legionellaceae</taxon>
        <taxon>Legionella</taxon>
    </lineage>
</organism>
<comment type="caution">
    <text evidence="1">The sequence shown here is derived from an EMBL/GenBank/DDBJ whole genome shotgun (WGS) entry which is preliminary data.</text>
</comment>
<evidence type="ECO:0000313" key="2">
    <source>
        <dbReference type="Proteomes" id="UP000054985"/>
    </source>
</evidence>
<gene>
    <name evidence="1" type="ORF">Lmor_2810</name>
</gene>
<keyword evidence="2" id="KW-1185">Reference proteome</keyword>
<name>A0ABR5R805_9GAMM</name>